<feature type="domain" description="DUF3696" evidence="1">
    <location>
        <begin position="383"/>
        <end position="426"/>
    </location>
</feature>
<dbReference type="SUPFAM" id="SSF52540">
    <property type="entry name" value="P-loop containing nucleoside triphosphate hydrolases"/>
    <property type="match status" value="1"/>
</dbReference>
<dbReference type="InterPro" id="IPR003959">
    <property type="entry name" value="ATPase_AAA_core"/>
</dbReference>
<proteinExistence type="predicted"/>
<organism evidence="3 4">
    <name type="scientific">Novosphingobium ginsenosidimutans</name>
    <dbReference type="NCBI Taxonomy" id="1176536"/>
    <lineage>
        <taxon>Bacteria</taxon>
        <taxon>Pseudomonadati</taxon>
        <taxon>Pseudomonadota</taxon>
        <taxon>Alphaproteobacteria</taxon>
        <taxon>Sphingomonadales</taxon>
        <taxon>Sphingomonadaceae</taxon>
        <taxon>Novosphingobium</taxon>
    </lineage>
</organism>
<dbReference type="Pfam" id="PF12476">
    <property type="entry name" value="DUF3696"/>
    <property type="match status" value="1"/>
</dbReference>
<keyword evidence="4" id="KW-1185">Reference proteome</keyword>
<reference evidence="3 4" key="1">
    <citation type="journal article" date="2013" name="J. Microbiol. Biotechnol.">
        <title>Novosphingobium ginsenosidimutans sp. nov., with the ability to convert ginsenoside.</title>
        <authorList>
            <person name="Kim J.K."/>
            <person name="He D."/>
            <person name="Liu Q.M."/>
            <person name="Park H.Y."/>
            <person name="Jung M.S."/>
            <person name="Yoon M.H."/>
            <person name="Kim S.C."/>
            <person name="Im W.T."/>
        </authorList>
    </citation>
    <scope>NUCLEOTIDE SEQUENCE [LARGE SCALE GENOMIC DNA]</scope>
    <source>
        <strain evidence="3 4">FW-6</strain>
    </source>
</reference>
<dbReference type="AlphaFoldDB" id="A0A5B8RZ71"/>
<protein>
    <submittedName>
        <fullName evidence="3">DUF3696 domain-containing protein</fullName>
    </submittedName>
</protein>
<name>A0A5B8RZ71_9SPHN</name>
<gene>
    <name evidence="3" type="ORF">FRF71_00850</name>
</gene>
<dbReference type="KEGG" id="ngf:FRF71_00850"/>
<dbReference type="PANTHER" id="PTHR43581">
    <property type="entry name" value="ATP/GTP PHOSPHATASE"/>
    <property type="match status" value="1"/>
</dbReference>
<accession>A0A5B8RZ71</accession>
<dbReference type="InterPro" id="IPR022532">
    <property type="entry name" value="DUF3696"/>
</dbReference>
<dbReference type="InterPro" id="IPR051396">
    <property type="entry name" value="Bact_Antivir_Def_Nuclease"/>
</dbReference>
<dbReference type="Gene3D" id="3.40.50.300">
    <property type="entry name" value="P-loop containing nucleotide triphosphate hydrolases"/>
    <property type="match status" value="1"/>
</dbReference>
<dbReference type="Pfam" id="PF13304">
    <property type="entry name" value="AAA_21"/>
    <property type="match status" value="1"/>
</dbReference>
<dbReference type="GO" id="GO:0016887">
    <property type="term" value="F:ATP hydrolysis activity"/>
    <property type="evidence" value="ECO:0007669"/>
    <property type="project" value="InterPro"/>
</dbReference>
<dbReference type="InterPro" id="IPR027417">
    <property type="entry name" value="P-loop_NTPase"/>
</dbReference>
<evidence type="ECO:0000259" key="2">
    <source>
        <dbReference type="Pfam" id="PF13304"/>
    </source>
</evidence>
<dbReference type="PANTHER" id="PTHR43581:SF2">
    <property type="entry name" value="EXCINUCLEASE ATPASE SUBUNIT"/>
    <property type="match status" value="1"/>
</dbReference>
<dbReference type="InterPro" id="IPR014592">
    <property type="entry name" value="P-loop_UCP034888"/>
</dbReference>
<evidence type="ECO:0000259" key="1">
    <source>
        <dbReference type="Pfam" id="PF12476"/>
    </source>
</evidence>
<dbReference type="GO" id="GO:0005524">
    <property type="term" value="F:ATP binding"/>
    <property type="evidence" value="ECO:0007669"/>
    <property type="project" value="InterPro"/>
</dbReference>
<evidence type="ECO:0000313" key="4">
    <source>
        <dbReference type="Proteomes" id="UP000321172"/>
    </source>
</evidence>
<feature type="domain" description="ATPase AAA-type core" evidence="2">
    <location>
        <begin position="23"/>
        <end position="371"/>
    </location>
</feature>
<evidence type="ECO:0000313" key="3">
    <source>
        <dbReference type="EMBL" id="QEA14789.1"/>
    </source>
</evidence>
<sequence>MLKKLTLRNFRAFRNQTFHFGKFNVFVGPNNSGKSSALSALNMIAQTVLNNDVSQSPLILNGPFDSLGTYLDLVHGGRSNTPMGFDLSFFEFEIRIEFKYRSQRREIEIVRYELYENERQVLFYSSRKDSFDFRLFGKDVDRLIQGTRKVRPAFRNLAPINSSYSLQMMRRFREEDVPESVLGLLRRADRAITQARIRLRRSFSSFDSLSPIREKPERTYLYSGERAERIGTTGANTALLLANDTSKRGGESKGIEEYISKWFQLTGIANGIRIDSISPRHFELVLVDFDNTKHNLSDVGFGCSQVLPVLASALNIYSIQVAPDRGNPILLVQEPEIHLHPNAQASLGSFFAGVVPDQGQLFIETHSDNLILRLARHVADGTIDENEMRIFYVHRQNSESLVHDIEIQEDGTFSQEWPGGFFPQRQSESLALAQQSSRAKDNSRREIQLIFEYAERARR</sequence>
<dbReference type="OrthoDB" id="9816534at2"/>
<dbReference type="EMBL" id="CP042345">
    <property type="protein sequence ID" value="QEA14789.1"/>
    <property type="molecule type" value="Genomic_DNA"/>
</dbReference>
<dbReference type="RefSeq" id="WP_147088770.1">
    <property type="nucleotide sequence ID" value="NZ_BAABJD010000002.1"/>
</dbReference>
<dbReference type="PIRSF" id="PIRSF034888">
    <property type="entry name" value="P-loop_UCP034888"/>
    <property type="match status" value="1"/>
</dbReference>
<dbReference type="Proteomes" id="UP000321172">
    <property type="component" value="Chromosome"/>
</dbReference>